<gene>
    <name evidence="2" type="ORF">UFOPK3674_00247</name>
</gene>
<organism evidence="2">
    <name type="scientific">freshwater metagenome</name>
    <dbReference type="NCBI Taxonomy" id="449393"/>
    <lineage>
        <taxon>unclassified sequences</taxon>
        <taxon>metagenomes</taxon>
        <taxon>ecological metagenomes</taxon>
    </lineage>
</organism>
<evidence type="ECO:0000313" key="2">
    <source>
        <dbReference type="EMBL" id="CAB4916077.1"/>
    </source>
</evidence>
<sequence length="160" mass="16943">MPTTSKTSSAKTTSSAKRTTAKPKAAAKAAPKAAAKTTAPPAPEPRKAAAERALLVPVGVAVAARDSLTGVARGLHDRYGSRDAVREQLHRFESRGADVRGRAGDEARRARTDVEGRLRAVRSDVEGRTRAVRADVTTHADRAVARVRDVAKPVTDRFAA</sequence>
<evidence type="ECO:0000256" key="1">
    <source>
        <dbReference type="SAM" id="MobiDB-lite"/>
    </source>
</evidence>
<accession>A0A6J7H4X9</accession>
<dbReference type="AlphaFoldDB" id="A0A6J7H4X9"/>
<feature type="region of interest" description="Disordered" evidence="1">
    <location>
        <begin position="1"/>
        <end position="50"/>
    </location>
</feature>
<name>A0A6J7H4X9_9ZZZZ</name>
<proteinExistence type="predicted"/>
<reference evidence="2" key="1">
    <citation type="submission" date="2020-05" db="EMBL/GenBank/DDBJ databases">
        <authorList>
            <person name="Chiriac C."/>
            <person name="Salcher M."/>
            <person name="Ghai R."/>
            <person name="Kavagutti S V."/>
        </authorList>
    </citation>
    <scope>NUCLEOTIDE SEQUENCE</scope>
</reference>
<protein>
    <submittedName>
        <fullName evidence="2">Unannotated protein</fullName>
    </submittedName>
</protein>
<dbReference type="EMBL" id="CAFBMX010000001">
    <property type="protein sequence ID" value="CAB4916077.1"/>
    <property type="molecule type" value="Genomic_DNA"/>
</dbReference>
<feature type="compositionally biased region" description="Low complexity" evidence="1">
    <location>
        <begin position="1"/>
        <end position="39"/>
    </location>
</feature>